<dbReference type="EMBL" id="CAXDID020000266">
    <property type="protein sequence ID" value="CAL6067147.1"/>
    <property type="molecule type" value="Genomic_DNA"/>
</dbReference>
<evidence type="ECO:0000313" key="2">
    <source>
        <dbReference type="EMBL" id="CAL6067147.1"/>
    </source>
</evidence>
<name>A0AA86RI58_9EUKA</name>
<dbReference type="AlphaFoldDB" id="A0AA86RI58"/>
<protein>
    <submittedName>
        <fullName evidence="2">Hypothetical_protein</fullName>
    </submittedName>
</protein>
<organism evidence="1">
    <name type="scientific">Hexamita inflata</name>
    <dbReference type="NCBI Taxonomy" id="28002"/>
    <lineage>
        <taxon>Eukaryota</taxon>
        <taxon>Metamonada</taxon>
        <taxon>Diplomonadida</taxon>
        <taxon>Hexamitidae</taxon>
        <taxon>Hexamitinae</taxon>
        <taxon>Hexamita</taxon>
    </lineage>
</organism>
<proteinExistence type="predicted"/>
<keyword evidence="3" id="KW-1185">Reference proteome</keyword>
<gene>
    <name evidence="2" type="ORF">HINF_LOCUS52884</name>
    <name evidence="1" type="ORF">HINF_LOCUS64632</name>
</gene>
<dbReference type="Proteomes" id="UP001642409">
    <property type="component" value="Unassembled WGS sequence"/>
</dbReference>
<reference evidence="2 3" key="2">
    <citation type="submission" date="2024-07" db="EMBL/GenBank/DDBJ databases">
        <authorList>
            <person name="Akdeniz Z."/>
        </authorList>
    </citation>
    <scope>NUCLEOTIDE SEQUENCE [LARGE SCALE GENOMIC DNA]</scope>
</reference>
<comment type="caution">
    <text evidence="1">The sequence shown here is derived from an EMBL/GenBank/DDBJ whole genome shotgun (WGS) entry which is preliminary data.</text>
</comment>
<sequence length="182" mass="19933">MHKIINDQLRVDLQSLNSSFNAQILLVTTKLQTVNNSLQTQIDTNLASLSSLSTQFNSLKLDAVNNNTQQSTLIQNVIATANSQKFVIDSLRTDLTSSSNSLQTQINSINSINNAQNTDITMLKNRASGLNLQQICHILHDAGVCSNYGRCCTYVSNDDGNYFSCVGKQANIYSESDCGYIA</sequence>
<evidence type="ECO:0000313" key="3">
    <source>
        <dbReference type="Proteomes" id="UP001642409"/>
    </source>
</evidence>
<accession>A0AA86RI58</accession>
<dbReference type="EMBL" id="CATOUU010001176">
    <property type="protein sequence ID" value="CAI9976987.1"/>
    <property type="molecule type" value="Genomic_DNA"/>
</dbReference>
<evidence type="ECO:0000313" key="1">
    <source>
        <dbReference type="EMBL" id="CAI9976987.1"/>
    </source>
</evidence>
<reference evidence="1" key="1">
    <citation type="submission" date="2023-06" db="EMBL/GenBank/DDBJ databases">
        <authorList>
            <person name="Kurt Z."/>
        </authorList>
    </citation>
    <scope>NUCLEOTIDE SEQUENCE</scope>
</reference>